<accession>A0AAD7XSA9</accession>
<feature type="domain" description="Rhodanese" evidence="2">
    <location>
        <begin position="32"/>
        <end position="117"/>
    </location>
</feature>
<feature type="region of interest" description="Disordered" evidence="1">
    <location>
        <begin position="118"/>
        <end position="137"/>
    </location>
</feature>
<protein>
    <recommendedName>
        <fullName evidence="2">Rhodanese domain-containing protein</fullName>
    </recommendedName>
</protein>
<dbReference type="SMART" id="SM00450">
    <property type="entry name" value="RHOD"/>
    <property type="match status" value="1"/>
</dbReference>
<dbReference type="InterPro" id="IPR052367">
    <property type="entry name" value="Thiosulfate_ST/Rhodanese-like"/>
</dbReference>
<dbReference type="EMBL" id="JAQMWT010000002">
    <property type="protein sequence ID" value="KAJ8614583.1"/>
    <property type="molecule type" value="Genomic_DNA"/>
</dbReference>
<dbReference type="CDD" id="cd00158">
    <property type="entry name" value="RHOD"/>
    <property type="match status" value="1"/>
</dbReference>
<comment type="caution">
    <text evidence="3">The sequence shown here is derived from an EMBL/GenBank/DDBJ whole genome shotgun (WGS) entry which is preliminary data.</text>
</comment>
<dbReference type="InterPro" id="IPR036873">
    <property type="entry name" value="Rhodanese-like_dom_sf"/>
</dbReference>
<dbReference type="InterPro" id="IPR001763">
    <property type="entry name" value="Rhodanese-like_dom"/>
</dbReference>
<evidence type="ECO:0000313" key="4">
    <source>
        <dbReference type="Proteomes" id="UP001230188"/>
    </source>
</evidence>
<organism evidence="3 4">
    <name type="scientific">Chrysophaeum taylorii</name>
    <dbReference type="NCBI Taxonomy" id="2483200"/>
    <lineage>
        <taxon>Eukaryota</taxon>
        <taxon>Sar</taxon>
        <taxon>Stramenopiles</taxon>
        <taxon>Ochrophyta</taxon>
        <taxon>Pelagophyceae</taxon>
        <taxon>Pelagomonadales</taxon>
        <taxon>Pelagomonadaceae</taxon>
        <taxon>Chrysophaeum</taxon>
    </lineage>
</organism>
<dbReference type="AlphaFoldDB" id="A0AAD7XSA9"/>
<dbReference type="PANTHER" id="PTHR45431">
    <property type="entry name" value="RHODANESE-LIKE DOMAIN-CONTAINING PROTEIN 15, CHLOROPLASTIC"/>
    <property type="match status" value="1"/>
</dbReference>
<dbReference type="PROSITE" id="PS50206">
    <property type="entry name" value="RHODANESE_3"/>
    <property type="match status" value="1"/>
</dbReference>
<dbReference type="SUPFAM" id="SSF52821">
    <property type="entry name" value="Rhodanese/Cell cycle control phosphatase"/>
    <property type="match status" value="1"/>
</dbReference>
<evidence type="ECO:0000313" key="3">
    <source>
        <dbReference type="EMBL" id="KAJ8614583.1"/>
    </source>
</evidence>
<dbReference type="Proteomes" id="UP001230188">
    <property type="component" value="Unassembled WGS sequence"/>
</dbReference>
<evidence type="ECO:0000259" key="2">
    <source>
        <dbReference type="PROSITE" id="PS50206"/>
    </source>
</evidence>
<name>A0AAD7XSA9_9STRA</name>
<dbReference type="Pfam" id="PF00581">
    <property type="entry name" value="Rhodanese"/>
    <property type="match status" value="1"/>
</dbReference>
<dbReference type="PANTHER" id="PTHR45431:SF3">
    <property type="entry name" value="RHODANESE-LIKE DOMAIN-CONTAINING PROTEIN 15, CHLOROPLASTIC"/>
    <property type="match status" value="1"/>
</dbReference>
<evidence type="ECO:0000256" key="1">
    <source>
        <dbReference type="SAM" id="MobiDB-lite"/>
    </source>
</evidence>
<keyword evidence="4" id="KW-1185">Reference proteome</keyword>
<dbReference type="Gene3D" id="3.40.250.10">
    <property type="entry name" value="Rhodanese-like domain"/>
    <property type="match status" value="1"/>
</dbReference>
<sequence>MRRLNTTTTKALAVVPAEIAYELVHEVGWESRHQFVDVRSATAFARGRPKAAINVPFSTSDLFEDAAKALERDPPRLVVAGTAASQAAVVLERLGFEAVVMDGGFDRWRDLGLPIDLDGYDDDDDDELQDDGDPAKW</sequence>
<gene>
    <name evidence="3" type="ORF">CTAYLR_004957</name>
</gene>
<proteinExistence type="predicted"/>
<reference evidence="3" key="1">
    <citation type="submission" date="2023-01" db="EMBL/GenBank/DDBJ databases">
        <title>Metagenome sequencing of chrysophaentin producing Chrysophaeum taylorii.</title>
        <authorList>
            <person name="Davison J."/>
            <person name="Bewley C."/>
        </authorList>
    </citation>
    <scope>NUCLEOTIDE SEQUENCE</scope>
    <source>
        <strain evidence="3">NIES-1699</strain>
    </source>
</reference>